<sequence length="58" mass="6061">MKKQTILELNQLSGFRDLSEGDMQEVTGGVAPLVVIGGIIVVGFVLGTVNGCSNAKKK</sequence>
<dbReference type="InterPro" id="IPR023991">
    <property type="entry name" value="Bacteriocin_IIb_lactobn/cerein"/>
</dbReference>
<evidence type="ECO:0000256" key="1">
    <source>
        <dbReference type="SAM" id="Phobius"/>
    </source>
</evidence>
<proteinExistence type="predicted"/>
<dbReference type="RefSeq" id="WP_094785440.1">
    <property type="nucleotide sequence ID" value="NZ_BEDT01000007.1"/>
</dbReference>
<evidence type="ECO:0000313" key="3">
    <source>
        <dbReference type="Proteomes" id="UP000218689"/>
    </source>
</evidence>
<keyword evidence="3" id="KW-1185">Reference proteome</keyword>
<keyword evidence="1" id="KW-0472">Membrane</keyword>
<gene>
    <name evidence="2" type="ORF">RsY01_2050</name>
</gene>
<keyword evidence="1" id="KW-1133">Transmembrane helix</keyword>
<evidence type="ECO:0008006" key="4">
    <source>
        <dbReference type="Google" id="ProtNLM"/>
    </source>
</evidence>
<dbReference type="NCBIfam" id="TIGR03949">
    <property type="entry name" value="bact_IIb_cerein"/>
    <property type="match status" value="1"/>
</dbReference>
<reference evidence="3" key="1">
    <citation type="submission" date="2017-08" db="EMBL/GenBank/DDBJ databases">
        <title>Draft genome sequence of Lactococcus sp. strain Rs-Y01, isolated from the gut of the lower termite Reticulitermes speratus.</title>
        <authorList>
            <person name="Ohkuma M."/>
            <person name="Yuki M."/>
        </authorList>
    </citation>
    <scope>NUCLEOTIDE SEQUENCE [LARGE SCALE GENOMIC DNA]</scope>
    <source>
        <strain evidence="3">Rs-Y01</strain>
    </source>
</reference>
<dbReference type="EMBL" id="BEDT01000007">
    <property type="protein sequence ID" value="GAX48427.1"/>
    <property type="molecule type" value="Genomic_DNA"/>
</dbReference>
<protein>
    <recommendedName>
        <fullName evidence="4">Class IIb bacteriocin, lactobin A/cerein 7B family</fullName>
    </recommendedName>
</protein>
<feature type="transmembrane region" description="Helical" evidence="1">
    <location>
        <begin position="29"/>
        <end position="49"/>
    </location>
</feature>
<evidence type="ECO:0000313" key="2">
    <source>
        <dbReference type="EMBL" id="GAX48427.1"/>
    </source>
</evidence>
<organism evidence="2 3">
    <name type="scientific">Pseudolactococcus reticulitermitis</name>
    <dbReference type="NCBI Taxonomy" id="2025039"/>
    <lineage>
        <taxon>Bacteria</taxon>
        <taxon>Bacillati</taxon>
        <taxon>Bacillota</taxon>
        <taxon>Bacilli</taxon>
        <taxon>Lactobacillales</taxon>
        <taxon>Streptococcaceae</taxon>
        <taxon>Pseudolactococcus</taxon>
    </lineage>
</organism>
<comment type="caution">
    <text evidence="2">The sequence shown here is derived from an EMBL/GenBank/DDBJ whole genome shotgun (WGS) entry which is preliminary data.</text>
</comment>
<dbReference type="Proteomes" id="UP000218689">
    <property type="component" value="Unassembled WGS sequence"/>
</dbReference>
<name>A0A224X2Z1_9LACT</name>
<accession>A0A224X2Z1</accession>
<keyword evidence="1" id="KW-0812">Transmembrane</keyword>
<dbReference type="AlphaFoldDB" id="A0A224X2Z1"/>